<protein>
    <submittedName>
        <fullName evidence="1">Uncharacterized protein</fullName>
    </submittedName>
</protein>
<organism evidence="1 2">
    <name type="scientific">Trema orientale</name>
    <name type="common">Charcoal tree</name>
    <name type="synonym">Celtis orientalis</name>
    <dbReference type="NCBI Taxonomy" id="63057"/>
    <lineage>
        <taxon>Eukaryota</taxon>
        <taxon>Viridiplantae</taxon>
        <taxon>Streptophyta</taxon>
        <taxon>Embryophyta</taxon>
        <taxon>Tracheophyta</taxon>
        <taxon>Spermatophyta</taxon>
        <taxon>Magnoliopsida</taxon>
        <taxon>eudicotyledons</taxon>
        <taxon>Gunneridae</taxon>
        <taxon>Pentapetalae</taxon>
        <taxon>rosids</taxon>
        <taxon>fabids</taxon>
        <taxon>Rosales</taxon>
        <taxon>Cannabaceae</taxon>
        <taxon>Trema</taxon>
    </lineage>
</organism>
<dbReference type="AlphaFoldDB" id="A0A2P5FIN3"/>
<sequence length="80" mass="9248">MKCIEIKILYKLSRFEVNRGVGNVAGLWLCKDQLVVEEFRVVILEEWTLSVVGYPLKAVLEKAETEDLANMKRTERQHGL</sequence>
<evidence type="ECO:0000313" key="1">
    <source>
        <dbReference type="EMBL" id="PON97661.1"/>
    </source>
</evidence>
<dbReference type="EMBL" id="JXTC01000030">
    <property type="protein sequence ID" value="PON97661.1"/>
    <property type="molecule type" value="Genomic_DNA"/>
</dbReference>
<keyword evidence="2" id="KW-1185">Reference proteome</keyword>
<accession>A0A2P5FIN3</accession>
<dbReference type="InParanoid" id="A0A2P5FIN3"/>
<comment type="caution">
    <text evidence="1">The sequence shown here is derived from an EMBL/GenBank/DDBJ whole genome shotgun (WGS) entry which is preliminary data.</text>
</comment>
<proteinExistence type="predicted"/>
<reference evidence="2" key="1">
    <citation type="submission" date="2016-06" db="EMBL/GenBank/DDBJ databases">
        <title>Parallel loss of symbiosis genes in relatives of nitrogen-fixing non-legume Parasponia.</title>
        <authorList>
            <person name="Van Velzen R."/>
            <person name="Holmer R."/>
            <person name="Bu F."/>
            <person name="Rutten L."/>
            <person name="Van Zeijl A."/>
            <person name="Liu W."/>
            <person name="Santuari L."/>
            <person name="Cao Q."/>
            <person name="Sharma T."/>
            <person name="Shen D."/>
            <person name="Roswanjaya Y."/>
            <person name="Wardhani T."/>
            <person name="Kalhor M.S."/>
            <person name="Jansen J."/>
            <person name="Van den Hoogen J."/>
            <person name="Gungor B."/>
            <person name="Hartog M."/>
            <person name="Hontelez J."/>
            <person name="Verver J."/>
            <person name="Yang W.-C."/>
            <person name="Schijlen E."/>
            <person name="Repin R."/>
            <person name="Schilthuizen M."/>
            <person name="Schranz E."/>
            <person name="Heidstra R."/>
            <person name="Miyata K."/>
            <person name="Fedorova E."/>
            <person name="Kohlen W."/>
            <person name="Bisseling T."/>
            <person name="Smit S."/>
            <person name="Geurts R."/>
        </authorList>
    </citation>
    <scope>NUCLEOTIDE SEQUENCE [LARGE SCALE GENOMIC DNA]</scope>
    <source>
        <strain evidence="2">cv. RG33-2</strain>
    </source>
</reference>
<feature type="non-terminal residue" evidence="1">
    <location>
        <position position="80"/>
    </location>
</feature>
<evidence type="ECO:0000313" key="2">
    <source>
        <dbReference type="Proteomes" id="UP000237000"/>
    </source>
</evidence>
<name>A0A2P5FIN3_TREOI</name>
<gene>
    <name evidence="1" type="ORF">TorRG33x02_065710</name>
</gene>
<dbReference type="Proteomes" id="UP000237000">
    <property type="component" value="Unassembled WGS sequence"/>
</dbReference>